<reference evidence="2" key="1">
    <citation type="submission" date="2021-06" db="EMBL/GenBank/DDBJ databases">
        <authorList>
            <person name="Hodson N. C."/>
            <person name="Mongue J. A."/>
            <person name="Jaron S. K."/>
        </authorList>
    </citation>
    <scope>NUCLEOTIDE SEQUENCE</scope>
</reference>
<dbReference type="InterPro" id="IPR001251">
    <property type="entry name" value="CRAL-TRIO_dom"/>
</dbReference>
<protein>
    <recommendedName>
        <fullName evidence="1">CRAL-TRIO domain-containing protein</fullName>
    </recommendedName>
</protein>
<dbReference type="Proteomes" id="UP000708208">
    <property type="component" value="Unassembled WGS sequence"/>
</dbReference>
<dbReference type="PANTHER" id="PTHR23324:SF83">
    <property type="entry name" value="SEC14-LIKE PROTEIN 2"/>
    <property type="match status" value="1"/>
</dbReference>
<dbReference type="InterPro" id="IPR051064">
    <property type="entry name" value="SEC14/CRAL-TRIO_domain"/>
</dbReference>
<dbReference type="EMBL" id="CAJVCH010052650">
    <property type="protein sequence ID" value="CAG7718325.1"/>
    <property type="molecule type" value="Genomic_DNA"/>
</dbReference>
<comment type="caution">
    <text evidence="2">The sequence shown here is derived from an EMBL/GenBank/DDBJ whole genome shotgun (WGS) entry which is preliminary data.</text>
</comment>
<evidence type="ECO:0000313" key="2">
    <source>
        <dbReference type="EMBL" id="CAG7718325.1"/>
    </source>
</evidence>
<keyword evidence="3" id="KW-1185">Reference proteome</keyword>
<organism evidence="2 3">
    <name type="scientific">Allacma fusca</name>
    <dbReference type="NCBI Taxonomy" id="39272"/>
    <lineage>
        <taxon>Eukaryota</taxon>
        <taxon>Metazoa</taxon>
        <taxon>Ecdysozoa</taxon>
        <taxon>Arthropoda</taxon>
        <taxon>Hexapoda</taxon>
        <taxon>Collembola</taxon>
        <taxon>Symphypleona</taxon>
        <taxon>Sminthuridae</taxon>
        <taxon>Allacma</taxon>
    </lineage>
</organism>
<sequence length="274" mass="31608">MINRPNKLTIRPMRRLLIFSPHRVTVFAIIGSAAADSNELDSKVDYDHLKKILAQEVKQESLNGTLFNISLLLTKQLDNVLLSNGEDIESWVAPSDISNKFVYYLAGYDEERRPIWVAETGNWFIKDIVQQGHTKDFDLYLQQLAYRIIKSMADISTPEDPVEEVVALLDFNNLAFEQLRHRPTVSYVLDLARDFRPVINKYLGDSVIINANYATEVVLNLIRPVLGSIFERLTIFGNSKQRWSPFIVRKFMPENLPRWYGGNTNFKPLKVYGR</sequence>
<evidence type="ECO:0000313" key="3">
    <source>
        <dbReference type="Proteomes" id="UP000708208"/>
    </source>
</evidence>
<evidence type="ECO:0000259" key="1">
    <source>
        <dbReference type="PROSITE" id="PS50191"/>
    </source>
</evidence>
<dbReference type="Pfam" id="PF00650">
    <property type="entry name" value="CRAL_TRIO"/>
    <property type="match status" value="1"/>
</dbReference>
<dbReference type="GO" id="GO:0005737">
    <property type="term" value="C:cytoplasm"/>
    <property type="evidence" value="ECO:0007669"/>
    <property type="project" value="TreeGrafter"/>
</dbReference>
<dbReference type="PANTHER" id="PTHR23324">
    <property type="entry name" value="SEC14 RELATED PROTEIN"/>
    <property type="match status" value="1"/>
</dbReference>
<dbReference type="AlphaFoldDB" id="A0A8J2JJH2"/>
<name>A0A8J2JJH2_9HEXA</name>
<gene>
    <name evidence="2" type="ORF">AFUS01_LOCUS7723</name>
</gene>
<accession>A0A8J2JJH2</accession>
<feature type="domain" description="CRAL-TRIO" evidence="1">
    <location>
        <begin position="93"/>
        <end position="268"/>
    </location>
</feature>
<dbReference type="PROSITE" id="PS50191">
    <property type="entry name" value="CRAL_TRIO"/>
    <property type="match status" value="1"/>
</dbReference>
<dbReference type="OrthoDB" id="1434354at2759"/>
<proteinExistence type="predicted"/>